<evidence type="ECO:0000313" key="1">
    <source>
        <dbReference type="EMBL" id="SDF93356.1"/>
    </source>
</evidence>
<evidence type="ECO:0000313" key="2">
    <source>
        <dbReference type="Proteomes" id="UP000199259"/>
    </source>
</evidence>
<dbReference type="RefSeq" id="WP_154717822.1">
    <property type="nucleotide sequence ID" value="NZ_FNCA01000005.1"/>
</dbReference>
<dbReference type="AlphaFoldDB" id="A0A7Z7AX05"/>
<accession>A0A7Z7AX05</accession>
<dbReference type="Proteomes" id="UP000199259">
    <property type="component" value="Unassembled WGS sequence"/>
</dbReference>
<reference evidence="1 2" key="1">
    <citation type="submission" date="2016-10" db="EMBL/GenBank/DDBJ databases">
        <authorList>
            <person name="Varghese N."/>
            <person name="Submissions S."/>
        </authorList>
    </citation>
    <scope>NUCLEOTIDE SEQUENCE [LARGE SCALE GENOMIC DNA]</scope>
    <source>
        <strain evidence="1 2">PL 12/M</strain>
    </source>
</reference>
<proteinExistence type="predicted"/>
<sequence>METNRNELTEYVYSLYDRGLMSDYSNNHFLIKAMKGELTYLYFQNNPYLGNRIITNISGMDFSSTFICNFSIKMHYLSSIFVNKDKFEDFIKNQLAAGKENYSEDQFFQAISEINVLQYLSLYSGKLKEAFYEPELCDDTNPEARFHFENGMIFDIEVKTANFGEVLEDKIKRSQDKDFLIKLNFVMSEESKQSLKEYCDEKNIELFFPRVLKLKDFIESAGKKFEEITDEKHFNLLFINWTYIDYMEWRLNEPTFLLTNPISALLYNENVQEIIGIDKKSLDKISAIVLYRDNIDTLLSQDFRYHFAHQTFKLILNENLKSINNFSLLCKALGMNPYDAESEAISYAECVKCGASTDNQNANNALEFALKLWQKNS</sequence>
<dbReference type="EMBL" id="FNCA01000005">
    <property type="protein sequence ID" value="SDF93356.1"/>
    <property type="molecule type" value="Genomic_DNA"/>
</dbReference>
<organism evidence="1 2">
    <name type="scientific">Methanolobus vulcani</name>
    <dbReference type="NCBI Taxonomy" id="38026"/>
    <lineage>
        <taxon>Archaea</taxon>
        <taxon>Methanobacteriati</taxon>
        <taxon>Methanobacteriota</taxon>
        <taxon>Stenosarchaea group</taxon>
        <taxon>Methanomicrobia</taxon>
        <taxon>Methanosarcinales</taxon>
        <taxon>Methanosarcinaceae</taxon>
        <taxon>Methanolobus</taxon>
    </lineage>
</organism>
<comment type="caution">
    <text evidence="1">The sequence shown here is derived from an EMBL/GenBank/DDBJ whole genome shotgun (WGS) entry which is preliminary data.</text>
</comment>
<gene>
    <name evidence="1" type="ORF">SAMN04488589_1728</name>
</gene>
<name>A0A7Z7AX05_9EURY</name>
<protein>
    <submittedName>
        <fullName evidence="1">Uncharacterized protein</fullName>
    </submittedName>
</protein>
<keyword evidence="2" id="KW-1185">Reference proteome</keyword>